<dbReference type="AlphaFoldDB" id="A0A6A5QBB8"/>
<proteinExistence type="predicted"/>
<dbReference type="EMBL" id="ML979140">
    <property type="protein sequence ID" value="KAF1912689.1"/>
    <property type="molecule type" value="Genomic_DNA"/>
</dbReference>
<sequence>MSKTIQLHCPSTKRTIDNFVISPFQSNDQILQGIRLALQIPHAVLYTVDAKPLKLEALQDDQRILVAAARNERMLPDSPPEFEFYDGQEGDDVDPDLDAYGQTWESLSEREKCDHVMSLNELKPTTRNKLRIARQWEGVADELAEMQEKDIEVGECEGLIEQRWRMTIDHFLPEGMKPAKLKTGGKFWDKKVVAGLAVLSSLTPGQARLAMEFLEEAVQLRVTDGVETDSVIQSVDVVNAVTIIYERAGVIPMKLTKPKSAKAREKERKKALREKTKGSAKGKGKGSPVGEKE</sequence>
<dbReference type="OrthoDB" id="3732509at2759"/>
<name>A0A6A5QBB8_AMPQU</name>
<accession>A0A6A5QBB8</accession>
<dbReference type="Proteomes" id="UP000800096">
    <property type="component" value="Unassembled WGS sequence"/>
</dbReference>
<protein>
    <submittedName>
        <fullName evidence="2">Uncharacterized protein</fullName>
    </submittedName>
</protein>
<feature type="region of interest" description="Disordered" evidence="1">
    <location>
        <begin position="256"/>
        <end position="293"/>
    </location>
</feature>
<gene>
    <name evidence="2" type="ORF">BDU57DRAFT_458564</name>
</gene>
<evidence type="ECO:0000256" key="1">
    <source>
        <dbReference type="SAM" id="MobiDB-lite"/>
    </source>
</evidence>
<evidence type="ECO:0000313" key="3">
    <source>
        <dbReference type="Proteomes" id="UP000800096"/>
    </source>
</evidence>
<evidence type="ECO:0000313" key="2">
    <source>
        <dbReference type="EMBL" id="KAF1912689.1"/>
    </source>
</evidence>
<feature type="compositionally biased region" description="Basic and acidic residues" evidence="1">
    <location>
        <begin position="262"/>
        <end position="277"/>
    </location>
</feature>
<organism evidence="2 3">
    <name type="scientific">Ampelomyces quisqualis</name>
    <name type="common">Powdery mildew agent</name>
    <dbReference type="NCBI Taxonomy" id="50730"/>
    <lineage>
        <taxon>Eukaryota</taxon>
        <taxon>Fungi</taxon>
        <taxon>Dikarya</taxon>
        <taxon>Ascomycota</taxon>
        <taxon>Pezizomycotina</taxon>
        <taxon>Dothideomycetes</taxon>
        <taxon>Pleosporomycetidae</taxon>
        <taxon>Pleosporales</taxon>
        <taxon>Pleosporineae</taxon>
        <taxon>Phaeosphaeriaceae</taxon>
        <taxon>Ampelomyces</taxon>
    </lineage>
</organism>
<keyword evidence="3" id="KW-1185">Reference proteome</keyword>
<reference evidence="2" key="1">
    <citation type="journal article" date="2020" name="Stud. Mycol.">
        <title>101 Dothideomycetes genomes: a test case for predicting lifestyles and emergence of pathogens.</title>
        <authorList>
            <person name="Haridas S."/>
            <person name="Albert R."/>
            <person name="Binder M."/>
            <person name="Bloem J."/>
            <person name="Labutti K."/>
            <person name="Salamov A."/>
            <person name="Andreopoulos B."/>
            <person name="Baker S."/>
            <person name="Barry K."/>
            <person name="Bills G."/>
            <person name="Bluhm B."/>
            <person name="Cannon C."/>
            <person name="Castanera R."/>
            <person name="Culley D."/>
            <person name="Daum C."/>
            <person name="Ezra D."/>
            <person name="Gonzalez J."/>
            <person name="Henrissat B."/>
            <person name="Kuo A."/>
            <person name="Liang C."/>
            <person name="Lipzen A."/>
            <person name="Lutzoni F."/>
            <person name="Magnuson J."/>
            <person name="Mondo S."/>
            <person name="Nolan M."/>
            <person name="Ohm R."/>
            <person name="Pangilinan J."/>
            <person name="Park H.-J."/>
            <person name="Ramirez L."/>
            <person name="Alfaro M."/>
            <person name="Sun H."/>
            <person name="Tritt A."/>
            <person name="Yoshinaga Y."/>
            <person name="Zwiers L.-H."/>
            <person name="Turgeon B."/>
            <person name="Goodwin S."/>
            <person name="Spatafora J."/>
            <person name="Crous P."/>
            <person name="Grigoriev I."/>
        </authorList>
    </citation>
    <scope>NUCLEOTIDE SEQUENCE</scope>
    <source>
        <strain evidence="2">HMLAC05119</strain>
    </source>
</reference>